<reference evidence="1" key="1">
    <citation type="journal article" date="2014" name="Int. J. Syst. Evol. Microbiol.">
        <title>Complete genome sequence of Corynebacterium casei LMG S-19264T (=DSM 44701T), isolated from a smear-ripened cheese.</title>
        <authorList>
            <consortium name="US DOE Joint Genome Institute (JGI-PGF)"/>
            <person name="Walter F."/>
            <person name="Albersmeier A."/>
            <person name="Kalinowski J."/>
            <person name="Ruckert C."/>
        </authorList>
    </citation>
    <scope>NUCLEOTIDE SEQUENCE</scope>
    <source>
        <strain evidence="1">CGMCC 1.16548</strain>
    </source>
</reference>
<evidence type="ECO:0000313" key="1">
    <source>
        <dbReference type="EMBL" id="GHF12487.1"/>
    </source>
</evidence>
<proteinExistence type="predicted"/>
<dbReference type="AlphaFoldDB" id="A0A8J3M147"/>
<keyword evidence="2" id="KW-1185">Reference proteome</keyword>
<evidence type="ECO:0000313" key="2">
    <source>
        <dbReference type="Proteomes" id="UP000617531"/>
    </source>
</evidence>
<reference evidence="1" key="2">
    <citation type="submission" date="2020-09" db="EMBL/GenBank/DDBJ databases">
        <authorList>
            <person name="Sun Q."/>
            <person name="Zhou Y."/>
        </authorList>
    </citation>
    <scope>NUCLEOTIDE SEQUENCE</scope>
    <source>
        <strain evidence="1">CGMCC 1.16548</strain>
    </source>
</reference>
<protein>
    <submittedName>
        <fullName evidence="1">Uncharacterized protein</fullName>
    </submittedName>
</protein>
<dbReference type="EMBL" id="BNAI01000002">
    <property type="protein sequence ID" value="GHF12487.1"/>
    <property type="molecule type" value="Genomic_DNA"/>
</dbReference>
<name>A0A8J3M147_9MICO</name>
<dbReference type="Proteomes" id="UP000617531">
    <property type="component" value="Unassembled WGS sequence"/>
</dbReference>
<accession>A0A8J3M147</accession>
<gene>
    <name evidence="1" type="ORF">GCM10011600_11570</name>
</gene>
<sequence>MVVEQSTWHVNDVVAYDLMRELSNSVQAHLLELVRQGDPSAADRLSEIRRATLAVDGYDRAAVDAYAQQLQQRDTELARSAADAS</sequence>
<organism evidence="1 2">
    <name type="scientific">Pseudolysinimonas yzui</name>
    <dbReference type="NCBI Taxonomy" id="2708254"/>
    <lineage>
        <taxon>Bacteria</taxon>
        <taxon>Bacillati</taxon>
        <taxon>Actinomycetota</taxon>
        <taxon>Actinomycetes</taxon>
        <taxon>Micrococcales</taxon>
        <taxon>Microbacteriaceae</taxon>
        <taxon>Pseudolysinimonas</taxon>
    </lineage>
</organism>
<comment type="caution">
    <text evidence="1">The sequence shown here is derived from an EMBL/GenBank/DDBJ whole genome shotgun (WGS) entry which is preliminary data.</text>
</comment>